<dbReference type="Proteomes" id="UP001596113">
    <property type="component" value="Unassembled WGS sequence"/>
</dbReference>
<organism evidence="2 3">
    <name type="scientific">Cohnella soli</name>
    <dbReference type="NCBI Taxonomy" id="425005"/>
    <lineage>
        <taxon>Bacteria</taxon>
        <taxon>Bacillati</taxon>
        <taxon>Bacillota</taxon>
        <taxon>Bacilli</taxon>
        <taxon>Bacillales</taxon>
        <taxon>Paenibacillaceae</taxon>
        <taxon>Cohnella</taxon>
    </lineage>
</organism>
<feature type="transmembrane region" description="Helical" evidence="1">
    <location>
        <begin position="61"/>
        <end position="81"/>
    </location>
</feature>
<evidence type="ECO:0008006" key="4">
    <source>
        <dbReference type="Google" id="ProtNLM"/>
    </source>
</evidence>
<name>A0ABW0I239_9BACL</name>
<evidence type="ECO:0000313" key="3">
    <source>
        <dbReference type="Proteomes" id="UP001596113"/>
    </source>
</evidence>
<dbReference type="Gene3D" id="2.60.40.420">
    <property type="entry name" value="Cupredoxins - blue copper proteins"/>
    <property type="match status" value="1"/>
</dbReference>
<reference evidence="3" key="1">
    <citation type="journal article" date="2019" name="Int. J. Syst. Evol. Microbiol.">
        <title>The Global Catalogue of Microorganisms (GCM) 10K type strain sequencing project: providing services to taxonomists for standard genome sequencing and annotation.</title>
        <authorList>
            <consortium name="The Broad Institute Genomics Platform"/>
            <consortium name="The Broad Institute Genome Sequencing Center for Infectious Disease"/>
            <person name="Wu L."/>
            <person name="Ma J."/>
        </authorList>
    </citation>
    <scope>NUCLEOTIDE SEQUENCE [LARGE SCALE GENOMIC DNA]</scope>
    <source>
        <strain evidence="3">CGMCC 1.18575</strain>
    </source>
</reference>
<keyword evidence="1" id="KW-0812">Transmembrane</keyword>
<protein>
    <recommendedName>
        <fullName evidence="4">DUF4179 domain-containing protein</fullName>
    </recommendedName>
</protein>
<gene>
    <name evidence="2" type="ORF">ACFPOF_27840</name>
</gene>
<dbReference type="RefSeq" id="WP_378138661.1">
    <property type="nucleotide sequence ID" value="NZ_JBHSMI010000056.1"/>
</dbReference>
<sequence length="260" mass="29596">MKIRISEMFDDASMNTDSIEIKMNSDIDKEKVRQMVLNKINSQIIGLRKPPVRTKKITRRIALIFAVIILMSIFAFGANAATGGKLFGAITLNEENRHLARQTNYAYMEEAPSGTKTEAYEKRLLISNIIHENQLQSINADSVTNIAVEKDDELFSIPEILTDNGDLVIFTKMDQSGWHLDKGEKLSIRFNLDLTTNQYSDPKGENMEIGFIRNGELIQAYFEKDKEFSYTITADEAGEYYFYTENYSAGKIVIEKGMIE</sequence>
<accession>A0ABW0I239</accession>
<dbReference type="InterPro" id="IPR008972">
    <property type="entry name" value="Cupredoxin"/>
</dbReference>
<keyword evidence="3" id="KW-1185">Reference proteome</keyword>
<dbReference type="EMBL" id="JBHSMI010000056">
    <property type="protein sequence ID" value="MFC5406562.1"/>
    <property type="molecule type" value="Genomic_DNA"/>
</dbReference>
<evidence type="ECO:0000313" key="2">
    <source>
        <dbReference type="EMBL" id="MFC5406562.1"/>
    </source>
</evidence>
<comment type="caution">
    <text evidence="2">The sequence shown here is derived from an EMBL/GenBank/DDBJ whole genome shotgun (WGS) entry which is preliminary data.</text>
</comment>
<keyword evidence="1" id="KW-0472">Membrane</keyword>
<proteinExistence type="predicted"/>
<evidence type="ECO:0000256" key="1">
    <source>
        <dbReference type="SAM" id="Phobius"/>
    </source>
</evidence>
<keyword evidence="1" id="KW-1133">Transmembrane helix</keyword>